<comment type="caution">
    <text evidence="1">The sequence shown here is derived from an EMBL/GenBank/DDBJ whole genome shotgun (WGS) entry which is preliminary data.</text>
</comment>
<dbReference type="Proteomes" id="UP001367508">
    <property type="component" value="Unassembled WGS sequence"/>
</dbReference>
<dbReference type="AlphaFoldDB" id="A0AAN9JW15"/>
<accession>A0AAN9JW15</accession>
<reference evidence="1 2" key="1">
    <citation type="submission" date="2024-01" db="EMBL/GenBank/DDBJ databases">
        <title>The genomes of 5 underutilized Papilionoideae crops provide insights into root nodulation and disease resistanc.</title>
        <authorList>
            <person name="Jiang F."/>
        </authorList>
    </citation>
    <scope>NUCLEOTIDE SEQUENCE [LARGE SCALE GENOMIC DNA]</scope>
    <source>
        <strain evidence="1">LVBAO_FW01</strain>
        <tissue evidence="1">Leaves</tissue>
    </source>
</reference>
<protein>
    <submittedName>
        <fullName evidence="1">Uncharacterized protein</fullName>
    </submittedName>
</protein>
<evidence type="ECO:0000313" key="1">
    <source>
        <dbReference type="EMBL" id="KAK7306083.1"/>
    </source>
</evidence>
<organism evidence="1 2">
    <name type="scientific">Canavalia gladiata</name>
    <name type="common">Sword bean</name>
    <name type="synonym">Dolichos gladiatus</name>
    <dbReference type="NCBI Taxonomy" id="3824"/>
    <lineage>
        <taxon>Eukaryota</taxon>
        <taxon>Viridiplantae</taxon>
        <taxon>Streptophyta</taxon>
        <taxon>Embryophyta</taxon>
        <taxon>Tracheophyta</taxon>
        <taxon>Spermatophyta</taxon>
        <taxon>Magnoliopsida</taxon>
        <taxon>eudicotyledons</taxon>
        <taxon>Gunneridae</taxon>
        <taxon>Pentapetalae</taxon>
        <taxon>rosids</taxon>
        <taxon>fabids</taxon>
        <taxon>Fabales</taxon>
        <taxon>Fabaceae</taxon>
        <taxon>Papilionoideae</taxon>
        <taxon>50 kb inversion clade</taxon>
        <taxon>NPAAA clade</taxon>
        <taxon>indigoferoid/millettioid clade</taxon>
        <taxon>Phaseoleae</taxon>
        <taxon>Canavalia</taxon>
    </lineage>
</organism>
<gene>
    <name evidence="1" type="ORF">VNO77_44003</name>
</gene>
<name>A0AAN9JW15_CANGL</name>
<dbReference type="EMBL" id="JAYMYQ010000011">
    <property type="protein sequence ID" value="KAK7306083.1"/>
    <property type="molecule type" value="Genomic_DNA"/>
</dbReference>
<sequence length="121" mass="13486">MLSSSASSIQLHKIFNVFLARPRGRFESKQGRAIVVTNASNTLGRDRELMLGALNFTNICYFYSSSFFQLWMLTILICSGQPIYIRDSALTWTERAIERELDASGVQSAARSTATLASVKN</sequence>
<proteinExistence type="predicted"/>
<keyword evidence="2" id="KW-1185">Reference proteome</keyword>
<evidence type="ECO:0000313" key="2">
    <source>
        <dbReference type="Proteomes" id="UP001367508"/>
    </source>
</evidence>